<dbReference type="Gene3D" id="3.40.50.720">
    <property type="entry name" value="NAD(P)-binding Rossmann-like Domain"/>
    <property type="match status" value="1"/>
</dbReference>
<evidence type="ECO:0000256" key="1">
    <source>
        <dbReference type="ARBA" id="ARBA00006484"/>
    </source>
</evidence>
<dbReference type="InterPro" id="IPR020904">
    <property type="entry name" value="Sc_DH/Rdtase_CS"/>
</dbReference>
<evidence type="ECO:0000313" key="6">
    <source>
        <dbReference type="EMBL" id="CAB5011936.1"/>
    </source>
</evidence>
<evidence type="ECO:0000313" key="4">
    <source>
        <dbReference type="EMBL" id="CAB4893558.1"/>
    </source>
</evidence>
<dbReference type="SUPFAM" id="SSF51735">
    <property type="entry name" value="NAD(P)-binding Rossmann-fold domains"/>
    <property type="match status" value="1"/>
</dbReference>
<dbReference type="PANTHER" id="PTHR45024:SF2">
    <property type="entry name" value="SCP2 DOMAIN-CONTAINING PROTEIN"/>
    <property type="match status" value="1"/>
</dbReference>
<evidence type="ECO:0000313" key="3">
    <source>
        <dbReference type="EMBL" id="CAB4721013.1"/>
    </source>
</evidence>
<dbReference type="PRINTS" id="PR00080">
    <property type="entry name" value="SDRFAMILY"/>
</dbReference>
<dbReference type="PROSITE" id="PS00061">
    <property type="entry name" value="ADH_SHORT"/>
    <property type="match status" value="1"/>
</dbReference>
<organism evidence="6">
    <name type="scientific">freshwater metagenome</name>
    <dbReference type="NCBI Taxonomy" id="449393"/>
    <lineage>
        <taxon>unclassified sequences</taxon>
        <taxon>metagenomes</taxon>
        <taxon>ecological metagenomes</taxon>
    </lineage>
</organism>
<evidence type="ECO:0000313" key="5">
    <source>
        <dbReference type="EMBL" id="CAB4968166.1"/>
    </source>
</evidence>
<reference evidence="6" key="1">
    <citation type="submission" date="2020-05" db="EMBL/GenBank/DDBJ databases">
        <authorList>
            <person name="Chiriac C."/>
            <person name="Salcher M."/>
            <person name="Ghai R."/>
            <person name="Kavagutti S V."/>
        </authorList>
    </citation>
    <scope>NUCLEOTIDE SEQUENCE</scope>
</reference>
<comment type="similarity">
    <text evidence="1">Belongs to the short-chain dehydrogenases/reductases (SDR) family.</text>
</comment>
<sequence length="314" mass="32892">MGAKGQTNELRWDGRVAVITGGGRNLGRAYAHLLAARGARVLVNDLGVAISDTDGEGVAPEQDLASAVVQEILSAGGEAVANNDSVATEAGGQAIIAQALDAFGRVDIVINNAGVVRQAPFAGYDDERLVPVIESQIGGHFHVTRPAWPVMQSQGYGRVLNLTSGAGLWGVAEMTGYSAAKMAIVGFTRALAQEGSAHGITVNVVAPCAKTRPGGFGPIPASAALNEWLSIDAVAPVVAWLVHEDCVITGECFTVGGGYVGRVSVAINDGYRWERPLTPESVSSNWDQIMQDDNWRPLPLGRGDLDRVLKGFNP</sequence>
<dbReference type="PRINTS" id="PR00081">
    <property type="entry name" value="GDHRDH"/>
</dbReference>
<keyword evidence="2" id="KW-0560">Oxidoreductase</keyword>
<evidence type="ECO:0000256" key="2">
    <source>
        <dbReference type="ARBA" id="ARBA00023002"/>
    </source>
</evidence>
<name>A0A6J7Q3S1_9ZZZZ</name>
<proteinExistence type="inferred from homology"/>
<accession>A0A6J7Q3S1</accession>
<dbReference type="PANTHER" id="PTHR45024">
    <property type="entry name" value="DEHYDROGENASES, SHORT CHAIN"/>
    <property type="match status" value="1"/>
</dbReference>
<dbReference type="EMBL" id="CAFBPQ010000001">
    <property type="protein sequence ID" value="CAB5011936.1"/>
    <property type="molecule type" value="Genomic_DNA"/>
</dbReference>
<dbReference type="InterPro" id="IPR036291">
    <property type="entry name" value="NAD(P)-bd_dom_sf"/>
</dbReference>
<dbReference type="AlphaFoldDB" id="A0A6J7Q3S1"/>
<dbReference type="EMBL" id="CAFBMM010000001">
    <property type="protein sequence ID" value="CAB4893558.1"/>
    <property type="molecule type" value="Genomic_DNA"/>
</dbReference>
<dbReference type="InterPro" id="IPR002347">
    <property type="entry name" value="SDR_fam"/>
</dbReference>
<dbReference type="GO" id="GO:0016491">
    <property type="term" value="F:oxidoreductase activity"/>
    <property type="evidence" value="ECO:0007669"/>
    <property type="project" value="UniProtKB-KW"/>
</dbReference>
<dbReference type="Pfam" id="PF00106">
    <property type="entry name" value="adh_short"/>
    <property type="match status" value="1"/>
</dbReference>
<protein>
    <submittedName>
        <fullName evidence="6">Unannotated protein</fullName>
    </submittedName>
</protein>
<dbReference type="EMBL" id="CAEZYK010000026">
    <property type="protein sequence ID" value="CAB4721013.1"/>
    <property type="molecule type" value="Genomic_DNA"/>
</dbReference>
<dbReference type="EMBL" id="CAFBOF010000001">
    <property type="protein sequence ID" value="CAB4968166.1"/>
    <property type="molecule type" value="Genomic_DNA"/>
</dbReference>
<dbReference type="InterPro" id="IPR051687">
    <property type="entry name" value="Peroxisomal_Beta-Oxidation"/>
</dbReference>
<gene>
    <name evidence="3" type="ORF">UFOPK2683_00620</name>
    <name evidence="4" type="ORF">UFOPK3605_00055</name>
    <name evidence="5" type="ORF">UFOPK3897_00059</name>
    <name evidence="6" type="ORF">UFOPK4121_00100</name>
</gene>